<dbReference type="EMBL" id="GGEC01052482">
    <property type="protein sequence ID" value="MBX32966.1"/>
    <property type="molecule type" value="Transcribed_RNA"/>
</dbReference>
<accession>A0A2P2MRX0</accession>
<reference evidence="1" key="1">
    <citation type="submission" date="2018-02" db="EMBL/GenBank/DDBJ databases">
        <title>Rhizophora mucronata_Transcriptome.</title>
        <authorList>
            <person name="Meera S.P."/>
            <person name="Sreeshan A."/>
            <person name="Augustine A."/>
        </authorList>
    </citation>
    <scope>NUCLEOTIDE SEQUENCE</scope>
    <source>
        <tissue evidence="1">Leaf</tissue>
    </source>
</reference>
<name>A0A2P2MRX0_RHIMU</name>
<sequence length="67" mass="7478">MLGEALLTRDPLSGANIESRLKSIIGLTAASLIDNNSTWRCRYCTWLMISSNTNAVLEICTRRAIFM</sequence>
<organism evidence="1">
    <name type="scientific">Rhizophora mucronata</name>
    <name type="common">Asiatic mangrove</name>
    <dbReference type="NCBI Taxonomy" id="61149"/>
    <lineage>
        <taxon>Eukaryota</taxon>
        <taxon>Viridiplantae</taxon>
        <taxon>Streptophyta</taxon>
        <taxon>Embryophyta</taxon>
        <taxon>Tracheophyta</taxon>
        <taxon>Spermatophyta</taxon>
        <taxon>Magnoliopsida</taxon>
        <taxon>eudicotyledons</taxon>
        <taxon>Gunneridae</taxon>
        <taxon>Pentapetalae</taxon>
        <taxon>rosids</taxon>
        <taxon>fabids</taxon>
        <taxon>Malpighiales</taxon>
        <taxon>Rhizophoraceae</taxon>
        <taxon>Rhizophora</taxon>
    </lineage>
</organism>
<protein>
    <submittedName>
        <fullName evidence="1">Uncharacterized protein</fullName>
    </submittedName>
</protein>
<proteinExistence type="predicted"/>
<evidence type="ECO:0000313" key="1">
    <source>
        <dbReference type="EMBL" id="MBX32966.1"/>
    </source>
</evidence>
<dbReference type="AlphaFoldDB" id="A0A2P2MRX0"/>